<organism evidence="3 4">
    <name type="scientific">Lentinus brumalis</name>
    <dbReference type="NCBI Taxonomy" id="2498619"/>
    <lineage>
        <taxon>Eukaryota</taxon>
        <taxon>Fungi</taxon>
        <taxon>Dikarya</taxon>
        <taxon>Basidiomycota</taxon>
        <taxon>Agaricomycotina</taxon>
        <taxon>Agaricomycetes</taxon>
        <taxon>Polyporales</taxon>
        <taxon>Polyporaceae</taxon>
        <taxon>Lentinus</taxon>
    </lineage>
</organism>
<dbReference type="Proteomes" id="UP000256964">
    <property type="component" value="Unassembled WGS sequence"/>
</dbReference>
<feature type="region of interest" description="Disordered" evidence="2">
    <location>
        <begin position="458"/>
        <end position="480"/>
    </location>
</feature>
<evidence type="ECO:0000256" key="2">
    <source>
        <dbReference type="SAM" id="MobiDB-lite"/>
    </source>
</evidence>
<keyword evidence="1" id="KW-0175">Coiled coil</keyword>
<protein>
    <submittedName>
        <fullName evidence="3">Uncharacterized protein</fullName>
    </submittedName>
</protein>
<accession>A0A371D0A4</accession>
<name>A0A371D0A4_9APHY</name>
<dbReference type="OrthoDB" id="2764542at2759"/>
<dbReference type="AlphaFoldDB" id="A0A371D0A4"/>
<sequence>MLVLQMLRSANEYIIQLSQQLTEANQKLAYFEAQEAQKKKGGRAGKVARGNEDDGDQPPALSGKKLKVRSDIRAYALNHCPWPPPERALDYTYTPDIDPLDPFERYVDAAKNEPRIEAVVVQLRNFFPEEYLPYMQTVWMQRQFTDTINTFKSHIVSAVKGNPHIVFGHIDDLETNKHYWGGAVDDRYPPILFPIGESGNQERLGQNPAVAKACRVMVHGRTAGNGNVRVRGNTNSSKWKLRTVTSGMLATVFVLLRYVLSDFLSFERKDYEGLFFEYHRKILESMHKRSMKRLFLWLDIFVFGPGSDMPIHLTPEPCAVDDIILPEERDAHGAHAAASFPPMTYPPQQAHVNDNYLSQSDWSDYRHNSYSDNHGPFHHATTDVHPDGNNNYDYGDSNGGIRNLLDNAHGVRDAEVHRPVHDIRNDWQIIVNENAQVGDAELPRHEPVHDNVGLPAHHDLTHDEPRLSPPVSDAHAHGDGPVSRHVHFAQSTLELSGDRVGTGTGFMPAASSSHADLSSRVTHAVPGASTAHEQAVEADPVVQLTTATADLALQPAKKKGSRKGKEKEKATASSTEAPGQASDQPPRRTRRRRAGTSDTILNSFFLIDSSSELQQYNVYINDEPSSRLEPVLFLPARMDVWVEFRNAYKWQAELLARKFFPSTDEDNAPIEGNLESIELPMMPPSPSVASSTGSTLFSSISSTYSSVPTSSSGSSTPLSPLSSMTDGLPACDAGLLTQVYLPRHRLRRTLRSRWKGATLAKNDDLTIRDPVSSRCKARRSRSEGAAAVISEKLHRRCISTALPLTDGVVRDATDEERDATDAGRDATDGGRFGTRGVVTSVTHLCISLVLVGVAFSAALGIALMPDTTTDELGLHEAAAVDALMPFKFAKRFLPVFTMAAVLSINGQVSFNHKAVQATLAFELKITFTPTRNNTQVVPPKRINFVLPFNYSPHLAAKHPQGTFTPAHIDRLRTIMRNRRILFADTPRTT</sequence>
<proteinExistence type="predicted"/>
<feature type="coiled-coil region" evidence="1">
    <location>
        <begin position="7"/>
        <end position="34"/>
    </location>
</feature>
<evidence type="ECO:0000313" key="3">
    <source>
        <dbReference type="EMBL" id="RDX45967.1"/>
    </source>
</evidence>
<reference evidence="3 4" key="1">
    <citation type="journal article" date="2018" name="Biotechnol. Biofuels">
        <title>Integrative visual omics of the white-rot fungus Polyporus brumalis exposes the biotechnological potential of its oxidative enzymes for delignifying raw plant biomass.</title>
        <authorList>
            <person name="Miyauchi S."/>
            <person name="Rancon A."/>
            <person name="Drula E."/>
            <person name="Hage H."/>
            <person name="Chaduli D."/>
            <person name="Favel A."/>
            <person name="Grisel S."/>
            <person name="Henrissat B."/>
            <person name="Herpoel-Gimbert I."/>
            <person name="Ruiz-Duenas F.J."/>
            <person name="Chevret D."/>
            <person name="Hainaut M."/>
            <person name="Lin J."/>
            <person name="Wang M."/>
            <person name="Pangilinan J."/>
            <person name="Lipzen A."/>
            <person name="Lesage-Meessen L."/>
            <person name="Navarro D."/>
            <person name="Riley R."/>
            <person name="Grigoriev I.V."/>
            <person name="Zhou S."/>
            <person name="Raouche S."/>
            <person name="Rosso M.N."/>
        </authorList>
    </citation>
    <scope>NUCLEOTIDE SEQUENCE [LARGE SCALE GENOMIC DNA]</scope>
    <source>
        <strain evidence="3 4">BRFM 1820</strain>
    </source>
</reference>
<feature type="region of interest" description="Disordered" evidence="2">
    <location>
        <begin position="553"/>
        <end position="595"/>
    </location>
</feature>
<evidence type="ECO:0000256" key="1">
    <source>
        <dbReference type="SAM" id="Coils"/>
    </source>
</evidence>
<feature type="compositionally biased region" description="Polar residues" evidence="2">
    <location>
        <begin position="571"/>
        <end position="583"/>
    </location>
</feature>
<gene>
    <name evidence="3" type="ORF">OH76DRAFT_1485933</name>
</gene>
<dbReference type="EMBL" id="KZ857432">
    <property type="protein sequence ID" value="RDX45967.1"/>
    <property type="molecule type" value="Genomic_DNA"/>
</dbReference>
<keyword evidence="4" id="KW-1185">Reference proteome</keyword>
<evidence type="ECO:0000313" key="4">
    <source>
        <dbReference type="Proteomes" id="UP000256964"/>
    </source>
</evidence>
<feature type="region of interest" description="Disordered" evidence="2">
    <location>
        <begin position="40"/>
        <end position="63"/>
    </location>
</feature>